<feature type="domain" description="PKD/Chitinase" evidence="3">
    <location>
        <begin position="285"/>
        <end position="376"/>
    </location>
</feature>
<protein>
    <submittedName>
        <fullName evidence="4">Chitinase</fullName>
        <ecNumber evidence="4">3.2.1.14</ecNumber>
    </submittedName>
</protein>
<dbReference type="Gene3D" id="2.60.40.10">
    <property type="entry name" value="Immunoglobulins"/>
    <property type="match status" value="9"/>
</dbReference>
<evidence type="ECO:0000259" key="3">
    <source>
        <dbReference type="SMART" id="SM00089"/>
    </source>
</evidence>
<feature type="transmembrane region" description="Helical" evidence="2">
    <location>
        <begin position="1344"/>
        <end position="1366"/>
    </location>
</feature>
<accession>A0A3B0XEV4</accession>
<sequence length="1377" mass="143450">MRDFLKNIIIFNLLIFPLSAFASNNGIPGYSQDPTGTNSCHDCHIFDTFTGSSSVQISGGNTVIVGTTNTYTLKLIGPRATSSNYGGFDLSTTAGTLISTDGETTIINSELVQSGRKLTTDTGSAYEVQWSFDWQAPAVTGTVTFSACGLPVNGDGTDAAFGEHSTQDGLVACTTLSIQVQAPPNAQAGSNQTVTEGDAVSLDGSASSDVDGVINSYLWEQTLGTTATLSNANSVNASFSAPAVASNTTDELIFRLTVTDNDGLTDTSTLSIFVQDVLVSNIAPTADAGLDQSINENTLVTLTAAGSSDDGSIVAYLWQQTAGLSSVTLNDDTNVSPTFTAPLVDASNDVLSFQVTVTDDLGVQSTDSVNITVNDVDTPPTAVISDAAGVVINTLNNNSQVTLYGSFSSDPEGPITAYSWVQTAGTAVISPGVTNASSFTFTTPDEDTGSIDIELTVTGDEGVAQNTITASFTLVNQPPTADAGADQLVNEGALAVTLDGSASTDVDGTITSYAWVQLTGTTATLSDSSISMPDFTAPNVADDVTEELVFELTVTDNYGLTSVSTVSVFVQDALVTNAIPIADAGGNQIVNEGVTVNISASASTDDGTIVAYLWEQTAGNNTITFVDNTAISTSFTAPTLAAAGSLDTLTIKLTVTDDLGVQDSTSINITVNDLDTPPVASITDINGNVISTIINNNVVTLHGSFSSDADGAITAYSWSQIGTGPLIISPGASNQNSFSFTTPDSPGSVIDIQLTVTGDEGSATDSITASLTLNNPPVVAAGADQTVTEGDLISLDGSTSFDADGTIASYLWEQLSGPNAGTLANATTSVASFTAPAVASNTTEEQVFRLTATDNSGFTSTDIISIFVRDVLVANIAPVSDAGADQNINENTLVQLDGSNSTDDGTISYLWEQTAGTNTITLNDDSTATPTFTSPFVSSAGDVITFKLTVTDNFGVQSNSSVNITVNDVDTPPVAFITNASGAAISSLNNNALVTIYGNFSNDIDGAITAYSWSQIAGPAIITPIATNQNTFTFTTPNDVGNTITIQLTVTGDEGVVTNTTSVVLSLDNQPPIITPGIDETLTEGEIIELHAEIFDPNNDVVSTQWTQINCGSSCLELVNSNQTHIEFITPAISAAQSGLVLEFEFTATDSVGLSSSSISKYTIIDNGINELYPADTVTFYNANNQPLAIKVESLDPNISAVISNLVFENNSIIVDNNNRPLSFPYELQNLEIALSAAGGSVQVTLYFPENINNIFDFYQYLNNIGWINTSKAKNFDDINFNTLTGWSEISEEVEFSADRRSVTILLTDGGPSDQNPSAKVISNRSGVGENSASTETQPGASGAINPLILIMLSLLLLALRAFYLIPKTPKTKVIKY</sequence>
<dbReference type="InterPro" id="IPR029865">
    <property type="entry name" value="KIAA0319-like"/>
</dbReference>
<dbReference type="InterPro" id="IPR035986">
    <property type="entry name" value="PKD_dom_sf"/>
</dbReference>
<gene>
    <name evidence="4" type="ORF">MNBD_GAMMA08-1923</name>
</gene>
<dbReference type="InterPro" id="IPR053784">
    <property type="entry name" value="Choice_anch_U_dom"/>
</dbReference>
<evidence type="ECO:0000256" key="2">
    <source>
        <dbReference type="SAM" id="Phobius"/>
    </source>
</evidence>
<feature type="region of interest" description="Disordered" evidence="1">
    <location>
        <begin position="1309"/>
        <end position="1339"/>
    </location>
</feature>
<evidence type="ECO:0000256" key="1">
    <source>
        <dbReference type="SAM" id="MobiDB-lite"/>
    </source>
</evidence>
<dbReference type="NCBIfam" id="NF041895">
    <property type="entry name" value="choice_anch_V"/>
    <property type="match status" value="1"/>
</dbReference>
<feature type="domain" description="PKD/Chitinase" evidence="3">
    <location>
        <begin position="484"/>
        <end position="573"/>
    </location>
</feature>
<feature type="domain" description="PKD/Chitinase" evidence="3">
    <location>
        <begin position="686"/>
        <end position="776"/>
    </location>
</feature>
<organism evidence="4">
    <name type="scientific">hydrothermal vent metagenome</name>
    <dbReference type="NCBI Taxonomy" id="652676"/>
    <lineage>
        <taxon>unclassified sequences</taxon>
        <taxon>metagenomes</taxon>
        <taxon>ecological metagenomes</taxon>
    </lineage>
</organism>
<reference evidence="4" key="1">
    <citation type="submission" date="2018-06" db="EMBL/GenBank/DDBJ databases">
        <authorList>
            <person name="Zhirakovskaya E."/>
        </authorList>
    </citation>
    <scope>NUCLEOTIDE SEQUENCE</scope>
</reference>
<dbReference type="InterPro" id="IPR013783">
    <property type="entry name" value="Ig-like_fold"/>
</dbReference>
<dbReference type="GO" id="GO:0001764">
    <property type="term" value="P:neuron migration"/>
    <property type="evidence" value="ECO:0007669"/>
    <property type="project" value="TreeGrafter"/>
</dbReference>
<feature type="compositionally biased region" description="Polar residues" evidence="1">
    <location>
        <begin position="1313"/>
        <end position="1339"/>
    </location>
</feature>
<feature type="domain" description="PKD/Chitinase" evidence="3">
    <location>
        <begin position="581"/>
        <end position="674"/>
    </location>
</feature>
<dbReference type="GO" id="GO:0008843">
    <property type="term" value="F:endochitinase activity"/>
    <property type="evidence" value="ECO:0007669"/>
    <property type="project" value="UniProtKB-EC"/>
</dbReference>
<feature type="domain" description="PKD/Chitinase" evidence="3">
    <location>
        <begin position="879"/>
        <end position="969"/>
    </location>
</feature>
<feature type="domain" description="PKD/Chitinase" evidence="3">
    <location>
        <begin position="778"/>
        <end position="871"/>
    </location>
</feature>
<feature type="domain" description="PKD/Chitinase" evidence="3">
    <location>
        <begin position="381"/>
        <end position="471"/>
    </location>
</feature>
<dbReference type="InterPro" id="IPR022409">
    <property type="entry name" value="PKD/Chitinase_dom"/>
</dbReference>
<dbReference type="EC" id="3.2.1.14" evidence="4"/>
<keyword evidence="4" id="KW-0378">Hydrolase</keyword>
<keyword evidence="2" id="KW-0812">Transmembrane</keyword>
<dbReference type="GO" id="GO:0031410">
    <property type="term" value="C:cytoplasmic vesicle"/>
    <property type="evidence" value="ECO:0007669"/>
    <property type="project" value="TreeGrafter"/>
</dbReference>
<dbReference type="SMART" id="SM00089">
    <property type="entry name" value="PKD"/>
    <property type="match status" value="9"/>
</dbReference>
<dbReference type="Pfam" id="PF22352">
    <property type="entry name" value="K319L-like_PKD"/>
    <property type="match status" value="8"/>
</dbReference>
<feature type="domain" description="PKD/Chitinase" evidence="3">
    <location>
        <begin position="977"/>
        <end position="1068"/>
    </location>
</feature>
<keyword evidence="2" id="KW-1133">Transmembrane helix</keyword>
<dbReference type="PANTHER" id="PTHR46182">
    <property type="entry name" value="FI19480P1"/>
    <property type="match status" value="1"/>
</dbReference>
<dbReference type="NCBIfam" id="NF041766">
    <property type="entry name" value="choice_anch_U"/>
    <property type="match status" value="1"/>
</dbReference>
<dbReference type="CDD" id="cd00146">
    <property type="entry name" value="PKD"/>
    <property type="match status" value="1"/>
</dbReference>
<feature type="domain" description="PKD/Chitinase" evidence="3">
    <location>
        <begin position="185"/>
        <end position="277"/>
    </location>
</feature>
<keyword evidence="2" id="KW-0472">Membrane</keyword>
<dbReference type="GO" id="GO:0016020">
    <property type="term" value="C:membrane"/>
    <property type="evidence" value="ECO:0007669"/>
    <property type="project" value="TreeGrafter"/>
</dbReference>
<dbReference type="SUPFAM" id="SSF49299">
    <property type="entry name" value="PKD domain"/>
    <property type="match status" value="4"/>
</dbReference>
<keyword evidence="4" id="KW-0326">Glycosidase</keyword>
<dbReference type="PANTHER" id="PTHR46182:SF2">
    <property type="entry name" value="FI19480P1"/>
    <property type="match status" value="1"/>
</dbReference>
<name>A0A3B0XEV4_9ZZZZ</name>
<evidence type="ECO:0000313" key="4">
    <source>
        <dbReference type="EMBL" id="VAW60119.1"/>
    </source>
</evidence>
<proteinExistence type="predicted"/>
<dbReference type="EMBL" id="UOFH01000124">
    <property type="protein sequence ID" value="VAW60119.1"/>
    <property type="molecule type" value="Genomic_DNA"/>
</dbReference>